<evidence type="ECO:0000313" key="7">
    <source>
        <dbReference type="Proteomes" id="UP000313849"/>
    </source>
</evidence>
<keyword evidence="7" id="KW-1185">Reference proteome</keyword>
<dbReference type="GO" id="GO:0016020">
    <property type="term" value="C:membrane"/>
    <property type="evidence" value="ECO:0007669"/>
    <property type="project" value="UniProtKB-SubCell"/>
</dbReference>
<comment type="subcellular location">
    <subcellularLocation>
        <location evidence="1">Membrane</location>
        <topology evidence="1">Multi-pass membrane protein</topology>
    </subcellularLocation>
</comment>
<dbReference type="OrthoDB" id="329282at2"/>
<keyword evidence="5" id="KW-0175">Coiled coil</keyword>
<dbReference type="Pfam" id="PF07681">
    <property type="entry name" value="DoxX"/>
    <property type="match status" value="1"/>
</dbReference>
<protein>
    <submittedName>
        <fullName evidence="6">DoxX family protein</fullName>
    </submittedName>
</protein>
<dbReference type="InterPro" id="IPR032808">
    <property type="entry name" value="DoxX"/>
</dbReference>
<evidence type="ECO:0000313" key="6">
    <source>
        <dbReference type="EMBL" id="TNU75954.1"/>
    </source>
</evidence>
<name>A0A5C5BFC9_9MICO</name>
<keyword evidence="4" id="KW-0472">Membrane</keyword>
<reference evidence="6 7" key="1">
    <citation type="submission" date="2019-06" db="EMBL/GenBank/DDBJ databases">
        <title>Draft genome sequence of Miniimonas arenae KCTC 19750T isolated from sea sand.</title>
        <authorList>
            <person name="Park S.-J."/>
        </authorList>
    </citation>
    <scope>NUCLEOTIDE SEQUENCE [LARGE SCALE GENOMIC DNA]</scope>
    <source>
        <strain evidence="6 7">KCTC 19750</strain>
    </source>
</reference>
<evidence type="ECO:0000256" key="2">
    <source>
        <dbReference type="ARBA" id="ARBA00022692"/>
    </source>
</evidence>
<feature type="coiled-coil region" evidence="5">
    <location>
        <begin position="178"/>
        <end position="206"/>
    </location>
</feature>
<proteinExistence type="predicted"/>
<keyword evidence="3" id="KW-1133">Transmembrane helix</keyword>
<keyword evidence="2" id="KW-0812">Transmembrane</keyword>
<evidence type="ECO:0000256" key="5">
    <source>
        <dbReference type="SAM" id="Coils"/>
    </source>
</evidence>
<dbReference type="EMBL" id="VENP01000013">
    <property type="protein sequence ID" value="TNU75954.1"/>
    <property type="molecule type" value="Genomic_DNA"/>
</dbReference>
<evidence type="ECO:0000256" key="3">
    <source>
        <dbReference type="ARBA" id="ARBA00022989"/>
    </source>
</evidence>
<accession>A0A5C5BFC9</accession>
<evidence type="ECO:0000256" key="4">
    <source>
        <dbReference type="ARBA" id="ARBA00023136"/>
    </source>
</evidence>
<organism evidence="6 7">
    <name type="scientific">Miniimonas arenae</name>
    <dbReference type="NCBI Taxonomy" id="676201"/>
    <lineage>
        <taxon>Bacteria</taxon>
        <taxon>Bacillati</taxon>
        <taxon>Actinomycetota</taxon>
        <taxon>Actinomycetes</taxon>
        <taxon>Micrococcales</taxon>
        <taxon>Beutenbergiaceae</taxon>
        <taxon>Miniimonas</taxon>
    </lineage>
</organism>
<comment type="caution">
    <text evidence="6">The sequence shown here is derived from an EMBL/GenBank/DDBJ whole genome shotgun (WGS) entry which is preliminary data.</text>
</comment>
<gene>
    <name evidence="6" type="ORF">FH969_05245</name>
</gene>
<dbReference type="Proteomes" id="UP000313849">
    <property type="component" value="Unassembled WGS sequence"/>
</dbReference>
<evidence type="ECO:0000256" key="1">
    <source>
        <dbReference type="ARBA" id="ARBA00004141"/>
    </source>
</evidence>
<sequence length="228" mass="23875">MILRRVARPLLAAVFVADGLRALRRPVAEIENLPGADEQLESLATKVPYVPADAALLVRGIGVVKIGAGVLLGLGVAPRVAATVLAVLQVPTMVANHPVWAVPADQRKEHLAGLLQDGAVLGGLLLAASDTEGKPSIAWRVNAASTRGAKATKKATRKAGSKARRTVEHKVGEVERSVSRAESKVEKELRKRARALEKSVDAATSQVAAGVEGTVHKVRKDVRAAVGS</sequence>
<dbReference type="AlphaFoldDB" id="A0A5C5BFC9"/>
<dbReference type="RefSeq" id="WP_139986381.1">
    <property type="nucleotide sequence ID" value="NZ_DAMDJA010000184.1"/>
</dbReference>